<dbReference type="KEGG" id="ami:Amir_0965"/>
<dbReference type="RefSeq" id="WP_012783585.1">
    <property type="nucleotide sequence ID" value="NC_013093.1"/>
</dbReference>
<proteinExistence type="predicted"/>
<protein>
    <submittedName>
        <fullName evidence="1">Uncharacterized protein</fullName>
    </submittedName>
</protein>
<dbReference type="STRING" id="446462.Amir_0965"/>
<reference evidence="1 2" key="1">
    <citation type="journal article" date="2009" name="Stand. Genomic Sci.">
        <title>Complete genome sequence of Actinosynnema mirum type strain (101).</title>
        <authorList>
            <person name="Land M."/>
            <person name="Lapidus A."/>
            <person name="Mayilraj S."/>
            <person name="Chen F."/>
            <person name="Copeland A."/>
            <person name="Del Rio T.G."/>
            <person name="Nolan M."/>
            <person name="Lucas S."/>
            <person name="Tice H."/>
            <person name="Cheng J.F."/>
            <person name="Chertkov O."/>
            <person name="Bruce D."/>
            <person name="Goodwin L."/>
            <person name="Pitluck S."/>
            <person name="Rohde M."/>
            <person name="Goker M."/>
            <person name="Pati A."/>
            <person name="Ivanova N."/>
            <person name="Mavromatis K."/>
            <person name="Chen A."/>
            <person name="Palaniappan K."/>
            <person name="Hauser L."/>
            <person name="Chang Y.J."/>
            <person name="Jeffries C.C."/>
            <person name="Brettin T."/>
            <person name="Detter J.C."/>
            <person name="Han C."/>
            <person name="Chain P."/>
            <person name="Tindall B.J."/>
            <person name="Bristow J."/>
            <person name="Eisen J.A."/>
            <person name="Markowitz V."/>
            <person name="Hugenholtz P."/>
            <person name="Kyrpides N.C."/>
            <person name="Klenk H.P."/>
        </authorList>
    </citation>
    <scope>NUCLEOTIDE SEQUENCE [LARGE SCALE GENOMIC DNA]</scope>
    <source>
        <strain evidence="2">ATCC 29888 / DSM 43827 / JCM 3225 / NBRC 14064 / NCIMB 13271 / NRRL B-12336 / IMRU 3971 / 101</strain>
    </source>
</reference>
<dbReference type="HOGENOM" id="CLU_691933_0_0_11"/>
<evidence type="ECO:0000313" key="2">
    <source>
        <dbReference type="Proteomes" id="UP000002213"/>
    </source>
</evidence>
<dbReference type="EMBL" id="CP001630">
    <property type="protein sequence ID" value="ACU34923.1"/>
    <property type="molecule type" value="Genomic_DNA"/>
</dbReference>
<gene>
    <name evidence="1" type="ordered locus">Amir_0965</name>
</gene>
<keyword evidence="2" id="KW-1185">Reference proteome</keyword>
<dbReference type="eggNOG" id="ENOG50340EJ">
    <property type="taxonomic scope" value="Bacteria"/>
</dbReference>
<dbReference type="OrthoDB" id="3206885at2"/>
<dbReference type="AlphaFoldDB" id="C6WNK4"/>
<dbReference type="Proteomes" id="UP000002213">
    <property type="component" value="Chromosome"/>
</dbReference>
<name>C6WNK4_ACTMD</name>
<organism evidence="1 2">
    <name type="scientific">Actinosynnema mirum (strain ATCC 29888 / DSM 43827 / JCM 3225 / NBRC 14064 / NCIMB 13271 / NRRL B-12336 / IMRU 3971 / 101)</name>
    <dbReference type="NCBI Taxonomy" id="446462"/>
    <lineage>
        <taxon>Bacteria</taxon>
        <taxon>Bacillati</taxon>
        <taxon>Actinomycetota</taxon>
        <taxon>Actinomycetes</taxon>
        <taxon>Pseudonocardiales</taxon>
        <taxon>Pseudonocardiaceae</taxon>
        <taxon>Actinosynnema</taxon>
    </lineage>
</organism>
<accession>C6WNK4</accession>
<sequence>MSPVSRNRKKKAKKPGKRVFPKGALEALVPPRPNWFSAATATALAGSDALVAARGPLELEEATSLLLGERLVERTRVEGATGLRFTAWAREVADRAAEQVLAHSEDLSTGAWKGPWRLLHGMLSIGAPELASAAESAIERCAGELGAAGGVPSWLAVLGGVAPTGELWSLRDAHGTRGAVIAGYAYPDGVDRSVFLFDYDVTDFAVELPAPGAFPDVAAAEAAWRTSTGEQTVPLVEGVSPEVLAIVLAGGTVLLDSVIGVETDQALRNWYRAQRRAQDLIALVRDRGVHLPAPLPVEQQAARMAEEFTTWHHTRHGATPDDETVETLALDWVEKTAEGTHALVSPRRVECVRESIQADRDAGVPTMLAELSLLPEWAGWLAERAGLAEELVREVRIA</sequence>
<evidence type="ECO:0000313" key="1">
    <source>
        <dbReference type="EMBL" id="ACU34923.1"/>
    </source>
</evidence>